<sequence>MSCFPAGALMGKRLRQLSVEIQCDGDLKGSVSRFRGTVCGGGGKERDGLDH</sequence>
<evidence type="ECO:0000313" key="2">
    <source>
        <dbReference type="Proteomes" id="UP000012073"/>
    </source>
</evidence>
<evidence type="ECO:0000313" key="1">
    <source>
        <dbReference type="EMBL" id="CDF32657.1"/>
    </source>
</evidence>
<gene>
    <name evidence="1" type="ORF">CHC_T00001536001</name>
</gene>
<organism evidence="1 2">
    <name type="scientific">Chondrus crispus</name>
    <name type="common">Carrageen Irish moss</name>
    <name type="synonym">Polymorpha crispa</name>
    <dbReference type="NCBI Taxonomy" id="2769"/>
    <lineage>
        <taxon>Eukaryota</taxon>
        <taxon>Rhodophyta</taxon>
        <taxon>Florideophyceae</taxon>
        <taxon>Rhodymeniophycidae</taxon>
        <taxon>Gigartinales</taxon>
        <taxon>Gigartinaceae</taxon>
        <taxon>Chondrus</taxon>
    </lineage>
</organism>
<dbReference type="RefSeq" id="XP_005712428.1">
    <property type="nucleotide sequence ID" value="XM_005712371.1"/>
</dbReference>
<dbReference type="EMBL" id="HG001531">
    <property type="protein sequence ID" value="CDF32657.1"/>
    <property type="molecule type" value="Genomic_DNA"/>
</dbReference>
<dbReference type="Gramene" id="CDF32657">
    <property type="protein sequence ID" value="CDF32657"/>
    <property type="gene ID" value="CHC_T00001536001"/>
</dbReference>
<protein>
    <submittedName>
        <fullName evidence="1">Uncharacterized protein</fullName>
    </submittedName>
</protein>
<accession>R7Q240</accession>
<proteinExistence type="predicted"/>
<dbReference type="GeneID" id="17320138"/>
<dbReference type="AlphaFoldDB" id="R7Q240"/>
<dbReference type="KEGG" id="ccp:CHC_T00001536001"/>
<keyword evidence="2" id="KW-1185">Reference proteome</keyword>
<reference evidence="2" key="1">
    <citation type="journal article" date="2013" name="Proc. Natl. Acad. Sci. U.S.A.">
        <title>Genome structure and metabolic features in the red seaweed Chondrus crispus shed light on evolution of the Archaeplastida.</title>
        <authorList>
            <person name="Collen J."/>
            <person name="Porcel B."/>
            <person name="Carre W."/>
            <person name="Ball S.G."/>
            <person name="Chaparro C."/>
            <person name="Tonon T."/>
            <person name="Barbeyron T."/>
            <person name="Michel G."/>
            <person name="Noel B."/>
            <person name="Valentin K."/>
            <person name="Elias M."/>
            <person name="Artiguenave F."/>
            <person name="Arun A."/>
            <person name="Aury J.M."/>
            <person name="Barbosa-Neto J.F."/>
            <person name="Bothwell J.H."/>
            <person name="Bouget F.Y."/>
            <person name="Brillet L."/>
            <person name="Cabello-Hurtado F."/>
            <person name="Capella-Gutierrez S."/>
            <person name="Charrier B."/>
            <person name="Cladiere L."/>
            <person name="Cock J.M."/>
            <person name="Coelho S.M."/>
            <person name="Colleoni C."/>
            <person name="Czjzek M."/>
            <person name="Da Silva C."/>
            <person name="Delage L."/>
            <person name="Denoeud F."/>
            <person name="Deschamps P."/>
            <person name="Dittami S.M."/>
            <person name="Gabaldon T."/>
            <person name="Gachon C.M."/>
            <person name="Groisillier A."/>
            <person name="Herve C."/>
            <person name="Jabbari K."/>
            <person name="Katinka M."/>
            <person name="Kloareg B."/>
            <person name="Kowalczyk N."/>
            <person name="Labadie K."/>
            <person name="Leblanc C."/>
            <person name="Lopez P.J."/>
            <person name="McLachlan D.H."/>
            <person name="Meslet-Cladiere L."/>
            <person name="Moustafa A."/>
            <person name="Nehr Z."/>
            <person name="Nyvall Collen P."/>
            <person name="Panaud O."/>
            <person name="Partensky F."/>
            <person name="Poulain J."/>
            <person name="Rensing S.A."/>
            <person name="Rousvoal S."/>
            <person name="Samson G."/>
            <person name="Symeonidi A."/>
            <person name="Weissenbach J."/>
            <person name="Zambounis A."/>
            <person name="Wincker P."/>
            <person name="Boyen C."/>
        </authorList>
    </citation>
    <scope>NUCLEOTIDE SEQUENCE [LARGE SCALE GENOMIC DNA]</scope>
    <source>
        <strain evidence="2">cv. Stackhouse</strain>
    </source>
</reference>
<name>R7Q240_CHOCR</name>
<dbReference type="Proteomes" id="UP000012073">
    <property type="component" value="Unassembled WGS sequence"/>
</dbReference>